<dbReference type="AlphaFoldDB" id="A0A0E0MVH6"/>
<dbReference type="Proteomes" id="UP000008022">
    <property type="component" value="Unassembled WGS sequence"/>
</dbReference>
<keyword evidence="3" id="KW-1185">Reference proteome</keyword>
<evidence type="ECO:0000313" key="2">
    <source>
        <dbReference type="EnsemblPlants" id="ORUFI01G14650.1"/>
    </source>
</evidence>
<proteinExistence type="predicted"/>
<dbReference type="EnsemblPlants" id="ORUFI01G14650.1">
    <property type="protein sequence ID" value="ORUFI01G14650.1"/>
    <property type="gene ID" value="ORUFI01G14650"/>
</dbReference>
<sequence length="56" mass="5325">MADPRLLEPTTVDLGRADPTMGSNDGGGGGVGSAAIGEGVARSGGGGFWCGGNGNF</sequence>
<evidence type="ECO:0000256" key="1">
    <source>
        <dbReference type="SAM" id="MobiDB-lite"/>
    </source>
</evidence>
<protein>
    <submittedName>
        <fullName evidence="2">Uncharacterized protein</fullName>
    </submittedName>
</protein>
<reference evidence="3" key="1">
    <citation type="submission" date="2013-06" db="EMBL/GenBank/DDBJ databases">
        <authorList>
            <person name="Zhao Q."/>
        </authorList>
    </citation>
    <scope>NUCLEOTIDE SEQUENCE</scope>
    <source>
        <strain evidence="3">cv. W1943</strain>
    </source>
</reference>
<name>A0A0E0MVH6_ORYRU</name>
<reference evidence="2" key="2">
    <citation type="submission" date="2015-06" db="UniProtKB">
        <authorList>
            <consortium name="EnsemblPlants"/>
        </authorList>
    </citation>
    <scope>IDENTIFICATION</scope>
</reference>
<dbReference type="Gramene" id="ORUFI01G14650.1">
    <property type="protein sequence ID" value="ORUFI01G14650.1"/>
    <property type="gene ID" value="ORUFI01G14650"/>
</dbReference>
<dbReference type="HOGENOM" id="CLU_3017600_0_0_1"/>
<accession>A0A0E0MVH6</accession>
<evidence type="ECO:0000313" key="3">
    <source>
        <dbReference type="Proteomes" id="UP000008022"/>
    </source>
</evidence>
<feature type="region of interest" description="Disordered" evidence="1">
    <location>
        <begin position="1"/>
        <end position="30"/>
    </location>
</feature>
<organism evidence="2 3">
    <name type="scientific">Oryza rufipogon</name>
    <name type="common">Brownbeard rice</name>
    <name type="synonym">Asian wild rice</name>
    <dbReference type="NCBI Taxonomy" id="4529"/>
    <lineage>
        <taxon>Eukaryota</taxon>
        <taxon>Viridiplantae</taxon>
        <taxon>Streptophyta</taxon>
        <taxon>Embryophyta</taxon>
        <taxon>Tracheophyta</taxon>
        <taxon>Spermatophyta</taxon>
        <taxon>Magnoliopsida</taxon>
        <taxon>Liliopsida</taxon>
        <taxon>Poales</taxon>
        <taxon>Poaceae</taxon>
        <taxon>BOP clade</taxon>
        <taxon>Oryzoideae</taxon>
        <taxon>Oryzeae</taxon>
        <taxon>Oryzinae</taxon>
        <taxon>Oryza</taxon>
    </lineage>
</organism>